<name>A0AAN6RDV8_9PLEO</name>
<evidence type="ECO:0000313" key="2">
    <source>
        <dbReference type="Proteomes" id="UP001280581"/>
    </source>
</evidence>
<dbReference type="Proteomes" id="UP001280581">
    <property type="component" value="Unassembled WGS sequence"/>
</dbReference>
<proteinExistence type="predicted"/>
<comment type="caution">
    <text evidence="1">The sequence shown here is derived from an EMBL/GenBank/DDBJ whole genome shotgun (WGS) entry which is preliminary data.</text>
</comment>
<gene>
    <name evidence="1" type="ORF">GRF29_154g1282177</name>
</gene>
<protein>
    <submittedName>
        <fullName evidence="1">Uncharacterized protein</fullName>
    </submittedName>
</protein>
<accession>A0AAN6RDV8</accession>
<sequence>MAEPEPDPEPEAGPPTRTVIYPLTLPALLQHILTTQSGTTPTRLIICSTKDAFLLNLAATIQPQGVQSHTQDRLLQLATPTLHNLFTARHVQVAFCASVQTLLAYLTSLKPAAASPSEELGVRGKRQVSERIFLVNPLALHAATSSFAAQGLSRAFAVAVDTSLRVHAQLVVAECQGGNIQPNSLRCDEENEDESNDVGVRGTTLGGSEDPWEQEVSILNGSVRKFGDRAWAGRTIQAKRIAARWFHFQKLEDLRV</sequence>
<organism evidence="1 2">
    <name type="scientific">Pseudopithomyces chartarum</name>
    <dbReference type="NCBI Taxonomy" id="1892770"/>
    <lineage>
        <taxon>Eukaryota</taxon>
        <taxon>Fungi</taxon>
        <taxon>Dikarya</taxon>
        <taxon>Ascomycota</taxon>
        <taxon>Pezizomycotina</taxon>
        <taxon>Dothideomycetes</taxon>
        <taxon>Pleosporomycetidae</taxon>
        <taxon>Pleosporales</taxon>
        <taxon>Massarineae</taxon>
        <taxon>Didymosphaeriaceae</taxon>
        <taxon>Pseudopithomyces</taxon>
    </lineage>
</organism>
<reference evidence="1 2" key="1">
    <citation type="submission" date="2021-02" db="EMBL/GenBank/DDBJ databases">
        <title>Genome assembly of Pseudopithomyces chartarum.</title>
        <authorList>
            <person name="Jauregui R."/>
            <person name="Singh J."/>
            <person name="Voisey C."/>
        </authorList>
    </citation>
    <scope>NUCLEOTIDE SEQUENCE [LARGE SCALE GENOMIC DNA]</scope>
    <source>
        <strain evidence="1 2">AGR01</strain>
    </source>
</reference>
<keyword evidence="2" id="KW-1185">Reference proteome</keyword>
<dbReference type="AlphaFoldDB" id="A0AAN6RDV8"/>
<evidence type="ECO:0000313" key="1">
    <source>
        <dbReference type="EMBL" id="KAK3202927.1"/>
    </source>
</evidence>
<dbReference type="EMBL" id="WVTA01000013">
    <property type="protein sequence ID" value="KAK3202927.1"/>
    <property type="molecule type" value="Genomic_DNA"/>
</dbReference>